<proteinExistence type="inferred from homology"/>
<dbReference type="GeneID" id="37070550"/>
<dbReference type="GO" id="GO:0016491">
    <property type="term" value="F:oxidoreductase activity"/>
    <property type="evidence" value="ECO:0007669"/>
    <property type="project" value="UniProtKB-KW"/>
</dbReference>
<dbReference type="InterPro" id="IPR012951">
    <property type="entry name" value="BBE"/>
</dbReference>
<dbReference type="AlphaFoldDB" id="A0A317VA39"/>
<reference evidence="5 6" key="1">
    <citation type="submission" date="2016-12" db="EMBL/GenBank/DDBJ databases">
        <title>The genomes of Aspergillus section Nigri reveals drivers in fungal speciation.</title>
        <authorList>
            <consortium name="DOE Joint Genome Institute"/>
            <person name="Vesth T.C."/>
            <person name="Nybo J."/>
            <person name="Theobald S."/>
            <person name="Brandl J."/>
            <person name="Frisvad J.C."/>
            <person name="Nielsen K.F."/>
            <person name="Lyhne E.K."/>
            <person name="Kogle M.E."/>
            <person name="Kuo A."/>
            <person name="Riley R."/>
            <person name="Clum A."/>
            <person name="Nolan M."/>
            <person name="Lipzen A."/>
            <person name="Salamov A."/>
            <person name="Henrissat B."/>
            <person name="Wiebenga A."/>
            <person name="De Vries R.P."/>
            <person name="Grigoriev I.V."/>
            <person name="Mortensen U.H."/>
            <person name="Andersen M.R."/>
            <person name="Baker S.E."/>
        </authorList>
    </citation>
    <scope>NUCLEOTIDE SEQUENCE [LARGE SCALE GENOMIC DNA]</scope>
    <source>
        <strain evidence="5 6">CBS 117.55</strain>
    </source>
</reference>
<evidence type="ECO:0000256" key="1">
    <source>
        <dbReference type="ARBA" id="ARBA00005466"/>
    </source>
</evidence>
<name>A0A317VA39_9EURO</name>
<dbReference type="InterPro" id="IPR050432">
    <property type="entry name" value="FAD-linked_Oxidoreductases_BP"/>
</dbReference>
<evidence type="ECO:0000313" key="6">
    <source>
        <dbReference type="Proteomes" id="UP000247233"/>
    </source>
</evidence>
<accession>A0A317VA39</accession>
<dbReference type="SUPFAM" id="SSF56176">
    <property type="entry name" value="FAD-binding/transporter-associated domain-like"/>
    <property type="match status" value="1"/>
</dbReference>
<organism evidence="5 6">
    <name type="scientific">Aspergillus heteromorphus CBS 117.55</name>
    <dbReference type="NCBI Taxonomy" id="1448321"/>
    <lineage>
        <taxon>Eukaryota</taxon>
        <taxon>Fungi</taxon>
        <taxon>Dikarya</taxon>
        <taxon>Ascomycota</taxon>
        <taxon>Pezizomycotina</taxon>
        <taxon>Eurotiomycetes</taxon>
        <taxon>Eurotiomycetidae</taxon>
        <taxon>Eurotiales</taxon>
        <taxon>Aspergillaceae</taxon>
        <taxon>Aspergillus</taxon>
        <taxon>Aspergillus subgen. Circumdati</taxon>
    </lineage>
</organism>
<dbReference type="InterPro" id="IPR016169">
    <property type="entry name" value="FAD-bd_PCMH_sub2"/>
</dbReference>
<dbReference type="RefSeq" id="XP_025395694.1">
    <property type="nucleotide sequence ID" value="XM_025548313.1"/>
</dbReference>
<dbReference type="OrthoDB" id="9983560at2759"/>
<comment type="caution">
    <text evidence="5">The sequence shown here is derived from an EMBL/GenBank/DDBJ whole genome shotgun (WGS) entry which is preliminary data.</text>
</comment>
<keyword evidence="3" id="KW-0732">Signal</keyword>
<evidence type="ECO:0000256" key="2">
    <source>
        <dbReference type="ARBA" id="ARBA00023002"/>
    </source>
</evidence>
<dbReference type="GO" id="GO:0050660">
    <property type="term" value="F:flavin adenine dinucleotide binding"/>
    <property type="evidence" value="ECO:0007669"/>
    <property type="project" value="InterPro"/>
</dbReference>
<dbReference type="Proteomes" id="UP000247233">
    <property type="component" value="Unassembled WGS sequence"/>
</dbReference>
<evidence type="ECO:0000259" key="4">
    <source>
        <dbReference type="Pfam" id="PF08031"/>
    </source>
</evidence>
<dbReference type="Gene3D" id="3.40.462.20">
    <property type="match status" value="1"/>
</dbReference>
<gene>
    <name evidence="5" type="ORF">BO70DRAFT_432389</name>
</gene>
<dbReference type="InterPro" id="IPR036318">
    <property type="entry name" value="FAD-bd_PCMH-like_sf"/>
</dbReference>
<evidence type="ECO:0000313" key="5">
    <source>
        <dbReference type="EMBL" id="PWY69742.1"/>
    </source>
</evidence>
<evidence type="ECO:0000256" key="3">
    <source>
        <dbReference type="SAM" id="SignalP"/>
    </source>
</evidence>
<dbReference type="STRING" id="1448321.A0A317VA39"/>
<feature type="domain" description="Berberine/berberine-like" evidence="4">
    <location>
        <begin position="325"/>
        <end position="368"/>
    </location>
</feature>
<dbReference type="EMBL" id="MSFL01000032">
    <property type="protein sequence ID" value="PWY69742.1"/>
    <property type="molecule type" value="Genomic_DNA"/>
</dbReference>
<comment type="similarity">
    <text evidence="1">Belongs to the oxygen-dependent FAD-linked oxidoreductase family.</text>
</comment>
<keyword evidence="6" id="KW-1185">Reference proteome</keyword>
<keyword evidence="2" id="KW-0560">Oxidoreductase</keyword>
<dbReference type="Pfam" id="PF08031">
    <property type="entry name" value="BBE"/>
    <property type="match status" value="1"/>
</dbReference>
<feature type="signal peptide" evidence="3">
    <location>
        <begin position="1"/>
        <end position="18"/>
    </location>
</feature>
<protein>
    <recommendedName>
        <fullName evidence="4">Berberine/berberine-like domain-containing protein</fullName>
    </recommendedName>
</protein>
<sequence length="385" mass="43209">MFAKPVLLLLGGFPLIFGRPECRCQPNETCWPADNAWAALNDSIHGHLVQVRPVGNVCHEPFYDEASCREIARVQSDAKWHAQQPGALQNFNWENWPAEHENCTVDGNPASPCEQGRILLYSAVVHTVEEIQEAVKFAMQRNIRLVIKNTGHDSSDMFWALRGGGGGTYGIVTRATLRAFPDMPSVLVTMQFTTLQADKQFWYGVTNVVRLIQAMSIDGNSGQLILRHLAEGSWTVSWTLFFLNETDTGKVNAEVAPYLRPFAWLGIRYQYNCTEYPKLSTYLSIPKEKNDVGVGYLQSSAILSESFRHVYTPGLSSIDPSSTGVYFNEADPDQTDVPGIFWGPHYGRLRRIKDRWDAHGLFVARNGVGSEGWDPEGICRKPLPW</sequence>
<feature type="chain" id="PRO_5016425708" description="Berberine/berberine-like domain-containing protein" evidence="3">
    <location>
        <begin position="19"/>
        <end position="385"/>
    </location>
</feature>
<dbReference type="Gene3D" id="3.30.465.10">
    <property type="match status" value="3"/>
</dbReference>
<dbReference type="PANTHER" id="PTHR13878:SF91">
    <property type="entry name" value="FAD BINDING DOMAIN PROTEIN (AFU_ORTHOLOGUE AFUA_6G12070)-RELATED"/>
    <property type="match status" value="1"/>
</dbReference>
<dbReference type="VEuPathDB" id="FungiDB:BO70DRAFT_432389"/>
<dbReference type="PANTHER" id="PTHR13878">
    <property type="entry name" value="GULONOLACTONE OXIDASE"/>
    <property type="match status" value="1"/>
</dbReference>